<dbReference type="SUPFAM" id="SSF57701">
    <property type="entry name" value="Zn2/Cys6 DNA-binding domain"/>
    <property type="match status" value="1"/>
</dbReference>
<gene>
    <name evidence="3" type="ORF">M436DRAFT_76123</name>
</gene>
<dbReference type="InterPro" id="IPR036864">
    <property type="entry name" value="Zn2-C6_fun-type_DNA-bd_sf"/>
</dbReference>
<dbReference type="Proteomes" id="UP000027730">
    <property type="component" value="Unassembled WGS sequence"/>
</dbReference>
<dbReference type="InterPro" id="IPR001138">
    <property type="entry name" value="Zn2Cys6_DnaBD"/>
</dbReference>
<evidence type="ECO:0000259" key="2">
    <source>
        <dbReference type="PROSITE" id="PS50048"/>
    </source>
</evidence>
<dbReference type="RefSeq" id="XP_013423800.1">
    <property type="nucleotide sequence ID" value="XM_013568346.1"/>
</dbReference>
<reference evidence="3 4" key="1">
    <citation type="journal article" date="2014" name="BMC Genomics">
        <title>Genome sequencing of four Aureobasidium pullulans varieties: biotechnological potential, stress tolerance, and description of new species.</title>
        <authorList>
            <person name="Gostin Ar C."/>
            <person name="Ohm R.A."/>
            <person name="Kogej T."/>
            <person name="Sonjak S."/>
            <person name="Turk M."/>
            <person name="Zajc J."/>
            <person name="Zalar P."/>
            <person name="Grube M."/>
            <person name="Sun H."/>
            <person name="Han J."/>
            <person name="Sharma A."/>
            <person name="Chiniquy J."/>
            <person name="Ngan C.Y."/>
            <person name="Lipzen A."/>
            <person name="Barry K."/>
            <person name="Grigoriev I.V."/>
            <person name="Gunde-Cimerman N."/>
        </authorList>
    </citation>
    <scope>NUCLEOTIDE SEQUENCE [LARGE SCALE GENOMIC DNA]</scope>
    <source>
        <strain evidence="3 4">CBS 147.97</strain>
    </source>
</reference>
<dbReference type="STRING" id="1043004.A0A074W9Q4"/>
<accession>A0A074W9Q4</accession>
<dbReference type="SMART" id="SM00066">
    <property type="entry name" value="GAL4"/>
    <property type="match status" value="1"/>
</dbReference>
<dbReference type="CDD" id="cd00067">
    <property type="entry name" value="GAL4"/>
    <property type="match status" value="1"/>
</dbReference>
<evidence type="ECO:0000313" key="3">
    <source>
        <dbReference type="EMBL" id="KEQ69603.1"/>
    </source>
</evidence>
<dbReference type="Pfam" id="PF11951">
    <property type="entry name" value="Fungal_trans_2"/>
    <property type="match status" value="1"/>
</dbReference>
<dbReference type="OrthoDB" id="4937900at2759"/>
<dbReference type="InterPro" id="IPR021858">
    <property type="entry name" value="Fun_TF"/>
</dbReference>
<dbReference type="HOGENOM" id="CLU_024934_5_1_1"/>
<dbReference type="AlphaFoldDB" id="A0A074W9Q4"/>
<dbReference type="InterPro" id="IPR053157">
    <property type="entry name" value="Sterol_Uptake_Regulator"/>
</dbReference>
<name>A0A074W9Q4_9PEZI</name>
<dbReference type="PANTHER" id="PTHR47784:SF14">
    <property type="entry name" value="ZN(II)2CYS6 TRANSCRIPTION FACTOR (EUROFUNG)"/>
    <property type="match status" value="1"/>
</dbReference>
<sequence length="384" mass="42598">MSQRRSHTKSRRGCTQCKQRHVKCDEGTPSCGYCLKREVVCSFIDPSRDNSTSLTASPSAQSSSVPAPAAQSAESRVLELKLMHNWSTNAFKSMRQHTDETHLWQIVVPELALSHGYLLNALLALSARQLSFEDSVWDCAALDYENRALIGFQHVLGSLDESNYEPIFACSILIMIFSLAQSHWQHSRQLSDALIDILELRQFIAGVGLVQNNYSHLLRLSSFGTLFNPHTPGDLDPGDGTGATLPDMCHIVDTTLELLREEASKTTNSEKHSNAISGLQQAMGPYCTGGIMSGIMTWPVMIQDDYVSLIETRDPMAIAILAHYGVIIHLLRDKWWAADAGKRLVHAILPILLESKTEWADLVQRSWNAVASDQSSQNTPMSVH</sequence>
<feature type="domain" description="Zn(2)-C6 fungal-type" evidence="2">
    <location>
        <begin position="13"/>
        <end position="43"/>
    </location>
</feature>
<dbReference type="Gene3D" id="4.10.240.10">
    <property type="entry name" value="Zn(2)-C6 fungal-type DNA-binding domain"/>
    <property type="match status" value="1"/>
</dbReference>
<dbReference type="GO" id="GO:0001228">
    <property type="term" value="F:DNA-binding transcription activator activity, RNA polymerase II-specific"/>
    <property type="evidence" value="ECO:0007669"/>
    <property type="project" value="TreeGrafter"/>
</dbReference>
<dbReference type="EMBL" id="KL584721">
    <property type="protein sequence ID" value="KEQ69603.1"/>
    <property type="molecule type" value="Genomic_DNA"/>
</dbReference>
<dbReference type="GeneID" id="25415782"/>
<dbReference type="Pfam" id="PF00172">
    <property type="entry name" value="Zn_clus"/>
    <property type="match status" value="1"/>
</dbReference>
<organism evidence="3 4">
    <name type="scientific">Aureobasidium namibiae CBS 147.97</name>
    <dbReference type="NCBI Taxonomy" id="1043004"/>
    <lineage>
        <taxon>Eukaryota</taxon>
        <taxon>Fungi</taxon>
        <taxon>Dikarya</taxon>
        <taxon>Ascomycota</taxon>
        <taxon>Pezizomycotina</taxon>
        <taxon>Dothideomycetes</taxon>
        <taxon>Dothideomycetidae</taxon>
        <taxon>Dothideales</taxon>
        <taxon>Saccotheciaceae</taxon>
        <taxon>Aureobasidium</taxon>
    </lineage>
</organism>
<proteinExistence type="predicted"/>
<protein>
    <recommendedName>
        <fullName evidence="2">Zn(2)-C6 fungal-type domain-containing protein</fullName>
    </recommendedName>
</protein>
<keyword evidence="4" id="KW-1185">Reference proteome</keyword>
<keyword evidence="1" id="KW-0539">Nucleus</keyword>
<dbReference type="PANTHER" id="PTHR47784">
    <property type="entry name" value="STEROL UPTAKE CONTROL PROTEIN 2"/>
    <property type="match status" value="1"/>
</dbReference>
<dbReference type="GO" id="GO:0008270">
    <property type="term" value="F:zinc ion binding"/>
    <property type="evidence" value="ECO:0007669"/>
    <property type="project" value="InterPro"/>
</dbReference>
<dbReference type="PROSITE" id="PS00463">
    <property type="entry name" value="ZN2_CY6_FUNGAL_1"/>
    <property type="match status" value="1"/>
</dbReference>
<dbReference type="PROSITE" id="PS50048">
    <property type="entry name" value="ZN2_CY6_FUNGAL_2"/>
    <property type="match status" value="1"/>
</dbReference>
<evidence type="ECO:0000313" key="4">
    <source>
        <dbReference type="Proteomes" id="UP000027730"/>
    </source>
</evidence>
<evidence type="ECO:0000256" key="1">
    <source>
        <dbReference type="ARBA" id="ARBA00023242"/>
    </source>
</evidence>